<feature type="non-terminal residue" evidence="2">
    <location>
        <position position="162"/>
    </location>
</feature>
<dbReference type="AlphaFoldDB" id="A0AAV0AKX1"/>
<keyword evidence="3" id="KW-1185">Reference proteome</keyword>
<dbReference type="InterPro" id="IPR006931">
    <property type="entry name" value="Calcipressin"/>
</dbReference>
<evidence type="ECO:0000313" key="3">
    <source>
        <dbReference type="Proteomes" id="UP001153365"/>
    </source>
</evidence>
<comment type="caution">
    <text evidence="2">The sequence shown here is derived from an EMBL/GenBank/DDBJ whole genome shotgun (WGS) entry which is preliminary data.</text>
</comment>
<gene>
    <name evidence="2" type="ORF">PPACK8108_LOCUS2151</name>
</gene>
<name>A0AAV0AKX1_PHAPC</name>
<evidence type="ECO:0000313" key="2">
    <source>
        <dbReference type="EMBL" id="CAH7667726.1"/>
    </source>
</evidence>
<feature type="non-terminal residue" evidence="2">
    <location>
        <position position="1"/>
    </location>
</feature>
<proteinExistence type="inferred from homology"/>
<evidence type="ECO:0000256" key="1">
    <source>
        <dbReference type="ARBA" id="ARBA00008209"/>
    </source>
</evidence>
<dbReference type="Pfam" id="PF04847">
    <property type="entry name" value="Calcipressin"/>
    <property type="match status" value="1"/>
</dbReference>
<reference evidence="2" key="1">
    <citation type="submission" date="2022-06" db="EMBL/GenBank/DDBJ databases">
        <authorList>
            <consortium name="SYNGENTA / RWTH Aachen University"/>
        </authorList>
    </citation>
    <scope>NUCLEOTIDE SEQUENCE</scope>
</reference>
<comment type="similarity">
    <text evidence="1">Belongs to the RCAN family.</text>
</comment>
<dbReference type="GO" id="GO:0019722">
    <property type="term" value="P:calcium-mediated signaling"/>
    <property type="evidence" value="ECO:0007669"/>
    <property type="project" value="InterPro"/>
</dbReference>
<dbReference type="EMBL" id="CALTRL010000367">
    <property type="protein sequence ID" value="CAH7667726.1"/>
    <property type="molecule type" value="Genomic_DNA"/>
</dbReference>
<accession>A0AAV0AKX1</accession>
<protein>
    <submittedName>
        <fullName evidence="2">Uncharacterized protein</fullName>
    </submittedName>
</protein>
<dbReference type="Proteomes" id="UP001153365">
    <property type="component" value="Unassembled WGS sequence"/>
</dbReference>
<sequence>NKRKTVFRVYYVPRTLTTVNFLEDRAGLVFENDPEGFEDVGFGRMGYGQLKPQMSNKNFLISPLGSTSAGWKKVIEDVPNQNTLADDLFQQLQLLSIDQEVDQPQQSHEMVEEVIRDEIMILEDEPCRKIAGLMLHRVDSSNRGLKGMRIELDKATLESMLG</sequence>
<organism evidence="2 3">
    <name type="scientific">Phakopsora pachyrhizi</name>
    <name type="common">Asian soybean rust disease fungus</name>
    <dbReference type="NCBI Taxonomy" id="170000"/>
    <lineage>
        <taxon>Eukaryota</taxon>
        <taxon>Fungi</taxon>
        <taxon>Dikarya</taxon>
        <taxon>Basidiomycota</taxon>
        <taxon>Pucciniomycotina</taxon>
        <taxon>Pucciniomycetes</taxon>
        <taxon>Pucciniales</taxon>
        <taxon>Phakopsoraceae</taxon>
        <taxon>Phakopsora</taxon>
    </lineage>
</organism>